<keyword evidence="1" id="KW-0812">Transmembrane</keyword>
<dbReference type="InterPro" id="IPR038555">
    <property type="entry name" value="Zincin_1_sf"/>
</dbReference>
<keyword evidence="1" id="KW-1133">Transmembrane helix</keyword>
<evidence type="ECO:0000256" key="1">
    <source>
        <dbReference type="SAM" id="Phobius"/>
    </source>
</evidence>
<sequence>MLEPLKPVLRAAAGAAFVVGTILFLINPPSLSGAGELAAFVAGALALVLATAWATVALGGRRGMEEGEFERVVERSEELARLPARGREPTDFERVVGEAIDRLPDEFRELVADTPVVVSQRGHEAGAYGHYFGGTIASDHHEDRIVVYQDTLERDFGHDPELLGRQIERTLRHELAHHLGWNERGVRGLGL</sequence>
<accession>A0A6J4RQI3</accession>
<dbReference type="InterPro" id="IPR010428">
    <property type="entry name" value="Zincin_1"/>
</dbReference>
<dbReference type="SUPFAM" id="SSF55486">
    <property type="entry name" value="Metalloproteases ('zincins'), catalytic domain"/>
    <property type="match status" value="1"/>
</dbReference>
<keyword evidence="1" id="KW-0472">Membrane</keyword>
<dbReference type="EMBL" id="CADCVV010000004">
    <property type="protein sequence ID" value="CAA9479637.1"/>
    <property type="molecule type" value="Genomic_DNA"/>
</dbReference>
<feature type="transmembrane region" description="Helical" evidence="1">
    <location>
        <begin position="7"/>
        <end position="26"/>
    </location>
</feature>
<dbReference type="AlphaFoldDB" id="A0A6J4RQI3"/>
<protein>
    <recommendedName>
        <fullName evidence="3">Metallopeptidase family protein</fullName>
    </recommendedName>
</protein>
<evidence type="ECO:0000313" key="2">
    <source>
        <dbReference type="EMBL" id="CAA9479637.1"/>
    </source>
</evidence>
<gene>
    <name evidence="2" type="ORF">AVDCRST_MAG17-73</name>
</gene>
<dbReference type="Pfam" id="PF06262">
    <property type="entry name" value="Zincin_1"/>
    <property type="match status" value="1"/>
</dbReference>
<reference evidence="2" key="1">
    <citation type="submission" date="2020-02" db="EMBL/GenBank/DDBJ databases">
        <authorList>
            <person name="Meier V. D."/>
        </authorList>
    </citation>
    <scope>NUCLEOTIDE SEQUENCE</scope>
    <source>
        <strain evidence="2">AVDCRST_MAG17</strain>
    </source>
</reference>
<organism evidence="2">
    <name type="scientific">uncultured Solirubrobacterales bacterium</name>
    <dbReference type="NCBI Taxonomy" id="768556"/>
    <lineage>
        <taxon>Bacteria</taxon>
        <taxon>Bacillati</taxon>
        <taxon>Actinomycetota</taxon>
        <taxon>Thermoleophilia</taxon>
        <taxon>Solirubrobacterales</taxon>
        <taxon>environmental samples</taxon>
    </lineage>
</organism>
<proteinExistence type="predicted"/>
<evidence type="ECO:0008006" key="3">
    <source>
        <dbReference type="Google" id="ProtNLM"/>
    </source>
</evidence>
<dbReference type="Gene3D" id="3.30.2010.20">
    <property type="match status" value="1"/>
</dbReference>
<feature type="transmembrane region" description="Helical" evidence="1">
    <location>
        <begin position="38"/>
        <end position="58"/>
    </location>
</feature>
<name>A0A6J4RQI3_9ACTN</name>